<comment type="subcellular location">
    <subcellularLocation>
        <location evidence="1">Cell membrane</location>
        <topology evidence="1">Multi-pass membrane protein</topology>
    </subcellularLocation>
</comment>
<name>A0A9X5C610_9FIRM</name>
<evidence type="ECO:0000256" key="2">
    <source>
        <dbReference type="ARBA" id="ARBA00022475"/>
    </source>
</evidence>
<dbReference type="InterPro" id="IPR051310">
    <property type="entry name" value="MCP_chemotaxis"/>
</dbReference>
<dbReference type="InterPro" id="IPR004089">
    <property type="entry name" value="MCPsignal_dom"/>
</dbReference>
<dbReference type="PANTHER" id="PTHR43531:SF11">
    <property type="entry name" value="METHYL-ACCEPTING CHEMOTAXIS PROTEIN 3"/>
    <property type="match status" value="1"/>
</dbReference>
<dbReference type="Proteomes" id="UP000474104">
    <property type="component" value="Unassembled WGS sequence"/>
</dbReference>
<comment type="similarity">
    <text evidence="7">Belongs to the methyl-accepting chemotaxis (MCP) protein family.</text>
</comment>
<evidence type="ECO:0000256" key="9">
    <source>
        <dbReference type="SAM" id="Phobius"/>
    </source>
</evidence>
<dbReference type="SMART" id="SM00283">
    <property type="entry name" value="MA"/>
    <property type="match status" value="1"/>
</dbReference>
<dbReference type="Pfam" id="PF00015">
    <property type="entry name" value="MCPsignal"/>
    <property type="match status" value="1"/>
</dbReference>
<dbReference type="PROSITE" id="PS50885">
    <property type="entry name" value="HAMP"/>
    <property type="match status" value="1"/>
</dbReference>
<evidence type="ECO:0000256" key="7">
    <source>
        <dbReference type="ARBA" id="ARBA00029447"/>
    </source>
</evidence>
<keyword evidence="5 9" id="KW-1133">Transmembrane helix</keyword>
<comment type="caution">
    <text evidence="12">The sequence shown here is derived from an EMBL/GenBank/DDBJ whole genome shotgun (WGS) entry which is preliminary data.</text>
</comment>
<keyword evidence="3" id="KW-0145">Chemotaxis</keyword>
<proteinExistence type="inferred from homology"/>
<dbReference type="SUPFAM" id="SSF58104">
    <property type="entry name" value="Methyl-accepting chemotaxis protein (MCP) signaling domain"/>
    <property type="match status" value="1"/>
</dbReference>
<keyword evidence="4 9" id="KW-0812">Transmembrane</keyword>
<dbReference type="GO" id="GO:0007165">
    <property type="term" value="P:signal transduction"/>
    <property type="evidence" value="ECO:0007669"/>
    <property type="project" value="UniProtKB-KW"/>
</dbReference>
<protein>
    <submittedName>
        <fullName evidence="12">Methyl-accepting chemotaxis protein</fullName>
    </submittedName>
</protein>
<sequence length="677" mass="72575">MTGKKSDSHSRRIGRSLNRRILKNTILNILTLVIICGVIMALSLQSLANNILLDSLQPMARQSAKTVEANIHMLADRMMTIAGDPRMNPAAGDDGGAEAAGSDEEKIRASRMEVLTEAAEIYELHTIALYDLEGRLIQGIDGAPESLEGSFFALLQETDNLTTSSSTIFQEKLGIMMGMPVKEEGETILYVAGVYKYDTLNDVISGINLGRHGKACMTNREGIITGHTDQSLVLAGSTLSQLSGGNEEAISRVTTGETGAVEFPVDGEDMLVAFSPVRGTQWSLVIQIPKSDYNHFINGAMLVAILSTLAVLVISILVVLRLARSISRPVKGVTDRMISLSDGDLHTEVAQVSTGDELEVLTQTLDATVGSVNRYISDIQQVLTQIAGGNLQVWPQVDYKGDFTLIQSSLHTIIRSLNDTILGFRAAASRLADMSEELSGQSGQLHQASMEQNLSAEALVQEVSNVKERLSSVAESSGQTRAKTEEIAQCVQEANTRMSTLSGAMDNISANAQEITKIAKDIEDIAFQTSILSINASIEAARVGEAGKGFAVVADEVKQLASRSAEAAQNATNMVSSTRTIIQNGVELTADTAGSLHAISAVSDQINEISDRLVAAVHGQESALTTMEERIETISAIADRNLQNAGGTEQSSGMLAKEAEALQAQVRKFVLKEERDR</sequence>
<evidence type="ECO:0000313" key="12">
    <source>
        <dbReference type="EMBL" id="NDO68417.1"/>
    </source>
</evidence>
<feature type="domain" description="Methyl-accepting transducer" evidence="10">
    <location>
        <begin position="427"/>
        <end position="659"/>
    </location>
</feature>
<dbReference type="Gene3D" id="1.10.8.500">
    <property type="entry name" value="HAMP domain in histidine kinase"/>
    <property type="match status" value="1"/>
</dbReference>
<dbReference type="OrthoDB" id="1862723at2"/>
<keyword evidence="8" id="KW-0807">Transducer</keyword>
<feature type="transmembrane region" description="Helical" evidence="9">
    <location>
        <begin position="21"/>
        <end position="44"/>
    </location>
</feature>
<dbReference type="AlphaFoldDB" id="A0A9X5C610"/>
<evidence type="ECO:0000256" key="3">
    <source>
        <dbReference type="ARBA" id="ARBA00022500"/>
    </source>
</evidence>
<evidence type="ECO:0000259" key="11">
    <source>
        <dbReference type="PROSITE" id="PS50885"/>
    </source>
</evidence>
<dbReference type="PANTHER" id="PTHR43531">
    <property type="entry name" value="PROTEIN ICFG"/>
    <property type="match status" value="1"/>
</dbReference>
<dbReference type="Pfam" id="PF02743">
    <property type="entry name" value="dCache_1"/>
    <property type="match status" value="1"/>
</dbReference>
<dbReference type="EMBL" id="VIRB01000045">
    <property type="protein sequence ID" value="NDO68417.1"/>
    <property type="molecule type" value="Genomic_DNA"/>
</dbReference>
<evidence type="ECO:0000313" key="13">
    <source>
        <dbReference type="Proteomes" id="UP000474104"/>
    </source>
</evidence>
<dbReference type="CDD" id="cd12912">
    <property type="entry name" value="PDC2_MCP_like"/>
    <property type="match status" value="1"/>
</dbReference>
<dbReference type="Gene3D" id="3.30.450.20">
    <property type="entry name" value="PAS domain"/>
    <property type="match status" value="1"/>
</dbReference>
<dbReference type="InterPro" id="IPR033479">
    <property type="entry name" value="dCache_1"/>
</dbReference>
<evidence type="ECO:0000256" key="6">
    <source>
        <dbReference type="ARBA" id="ARBA00023136"/>
    </source>
</evidence>
<evidence type="ECO:0000256" key="5">
    <source>
        <dbReference type="ARBA" id="ARBA00022989"/>
    </source>
</evidence>
<organism evidence="12 13">
    <name type="scientific">Schaedlerella arabinosiphila</name>
    <dbReference type="NCBI Taxonomy" id="2044587"/>
    <lineage>
        <taxon>Bacteria</taxon>
        <taxon>Bacillati</taxon>
        <taxon>Bacillota</taxon>
        <taxon>Clostridia</taxon>
        <taxon>Lachnospirales</taxon>
        <taxon>Lachnospiraceae</taxon>
        <taxon>Schaedlerella</taxon>
    </lineage>
</organism>
<evidence type="ECO:0000256" key="1">
    <source>
        <dbReference type="ARBA" id="ARBA00004651"/>
    </source>
</evidence>
<dbReference type="PROSITE" id="PS50111">
    <property type="entry name" value="CHEMOTAXIS_TRANSDUC_2"/>
    <property type="match status" value="1"/>
</dbReference>
<evidence type="ECO:0000259" key="10">
    <source>
        <dbReference type="PROSITE" id="PS50111"/>
    </source>
</evidence>
<dbReference type="SMART" id="SM00304">
    <property type="entry name" value="HAMP"/>
    <property type="match status" value="1"/>
</dbReference>
<accession>A0A9X5C610</accession>
<dbReference type="InterPro" id="IPR003660">
    <property type="entry name" value="HAMP_dom"/>
</dbReference>
<keyword evidence="2" id="KW-1003">Cell membrane</keyword>
<gene>
    <name evidence="12" type="ORF">FMM80_06835</name>
</gene>
<dbReference type="GO" id="GO:0004888">
    <property type="term" value="F:transmembrane signaling receptor activity"/>
    <property type="evidence" value="ECO:0007669"/>
    <property type="project" value="TreeGrafter"/>
</dbReference>
<feature type="transmembrane region" description="Helical" evidence="9">
    <location>
        <begin position="296"/>
        <end position="320"/>
    </location>
</feature>
<dbReference type="Pfam" id="PF00672">
    <property type="entry name" value="HAMP"/>
    <property type="match status" value="1"/>
</dbReference>
<feature type="domain" description="HAMP" evidence="11">
    <location>
        <begin position="324"/>
        <end position="377"/>
    </location>
</feature>
<dbReference type="GO" id="GO:0006935">
    <property type="term" value="P:chemotaxis"/>
    <property type="evidence" value="ECO:0007669"/>
    <property type="project" value="UniProtKB-KW"/>
</dbReference>
<reference evidence="12 13" key="1">
    <citation type="submission" date="2019-07" db="EMBL/GenBank/DDBJ databases">
        <title>Draft genome sequences of 15 bacterial species constituting the stable defined intestinal microbiota of the GM15 gnotobiotic mouse model.</title>
        <authorList>
            <person name="Elie C."/>
            <person name="Mathieu A."/>
            <person name="Saliou A."/>
            <person name="Darnaud M."/>
            <person name="Leulier F."/>
            <person name="Tamellini A."/>
        </authorList>
    </citation>
    <scope>NUCLEOTIDE SEQUENCE [LARGE SCALE GENOMIC DNA]</scope>
    <source>
        <strain evidence="13">ASF 502</strain>
    </source>
</reference>
<keyword evidence="6 9" id="KW-0472">Membrane</keyword>
<evidence type="ECO:0000256" key="8">
    <source>
        <dbReference type="PROSITE-ProRule" id="PRU00284"/>
    </source>
</evidence>
<evidence type="ECO:0000256" key="4">
    <source>
        <dbReference type="ARBA" id="ARBA00022692"/>
    </source>
</evidence>
<dbReference type="GO" id="GO:0005886">
    <property type="term" value="C:plasma membrane"/>
    <property type="evidence" value="ECO:0007669"/>
    <property type="project" value="UniProtKB-SubCell"/>
</dbReference>
<dbReference type="Gene3D" id="1.10.287.950">
    <property type="entry name" value="Methyl-accepting chemotaxis protein"/>
    <property type="match status" value="1"/>
</dbReference>